<feature type="region of interest" description="Disordered" evidence="1">
    <location>
        <begin position="125"/>
        <end position="184"/>
    </location>
</feature>
<feature type="chain" id="PRO_5032833999" evidence="2">
    <location>
        <begin position="41"/>
        <end position="589"/>
    </location>
</feature>
<proteinExistence type="predicted"/>
<feature type="region of interest" description="Disordered" evidence="1">
    <location>
        <begin position="432"/>
        <end position="589"/>
    </location>
</feature>
<feature type="compositionally biased region" description="Polar residues" evidence="1">
    <location>
        <begin position="568"/>
        <end position="583"/>
    </location>
</feature>
<keyword evidence="4" id="KW-1185">Reference proteome</keyword>
<feature type="compositionally biased region" description="Low complexity" evidence="1">
    <location>
        <begin position="482"/>
        <end position="561"/>
    </location>
</feature>
<accession>A0A835YBA0</accession>
<feature type="compositionally biased region" description="Gly residues" evidence="1">
    <location>
        <begin position="382"/>
        <end position="393"/>
    </location>
</feature>
<dbReference type="AlphaFoldDB" id="A0A835YBA0"/>
<feature type="compositionally biased region" description="Low complexity" evidence="1">
    <location>
        <begin position="143"/>
        <end position="160"/>
    </location>
</feature>
<comment type="caution">
    <text evidence="3">The sequence shown here is derived from an EMBL/GenBank/DDBJ whole genome shotgun (WGS) entry which is preliminary data.</text>
</comment>
<feature type="compositionally biased region" description="Polar residues" evidence="1">
    <location>
        <begin position="468"/>
        <end position="479"/>
    </location>
</feature>
<protein>
    <submittedName>
        <fullName evidence="3">Uncharacterized protein</fullName>
    </submittedName>
</protein>
<dbReference type="Proteomes" id="UP000612055">
    <property type="component" value="Unassembled WGS sequence"/>
</dbReference>
<evidence type="ECO:0000313" key="3">
    <source>
        <dbReference type="EMBL" id="KAG2499785.1"/>
    </source>
</evidence>
<evidence type="ECO:0000256" key="2">
    <source>
        <dbReference type="SAM" id="SignalP"/>
    </source>
</evidence>
<feature type="region of interest" description="Disordered" evidence="1">
    <location>
        <begin position="197"/>
        <end position="255"/>
    </location>
</feature>
<name>A0A835YBA0_9CHLO</name>
<feature type="compositionally biased region" description="Low complexity" evidence="1">
    <location>
        <begin position="436"/>
        <end position="467"/>
    </location>
</feature>
<feature type="region of interest" description="Disordered" evidence="1">
    <location>
        <begin position="382"/>
        <end position="409"/>
    </location>
</feature>
<organism evidence="3 4">
    <name type="scientific">Edaphochlamys debaryana</name>
    <dbReference type="NCBI Taxonomy" id="47281"/>
    <lineage>
        <taxon>Eukaryota</taxon>
        <taxon>Viridiplantae</taxon>
        <taxon>Chlorophyta</taxon>
        <taxon>core chlorophytes</taxon>
        <taxon>Chlorophyceae</taxon>
        <taxon>CS clade</taxon>
        <taxon>Chlamydomonadales</taxon>
        <taxon>Chlamydomonadales incertae sedis</taxon>
        <taxon>Edaphochlamys</taxon>
    </lineage>
</organism>
<feature type="signal peptide" evidence="2">
    <location>
        <begin position="1"/>
        <end position="40"/>
    </location>
</feature>
<keyword evidence="2" id="KW-0732">Signal</keyword>
<reference evidence="3" key="1">
    <citation type="journal article" date="2020" name="bioRxiv">
        <title>Comparative genomics of Chlamydomonas.</title>
        <authorList>
            <person name="Craig R.J."/>
            <person name="Hasan A.R."/>
            <person name="Ness R.W."/>
            <person name="Keightley P.D."/>
        </authorList>
    </citation>
    <scope>NUCLEOTIDE SEQUENCE</scope>
    <source>
        <strain evidence="3">CCAP 11/70</strain>
    </source>
</reference>
<evidence type="ECO:0000256" key="1">
    <source>
        <dbReference type="SAM" id="MobiDB-lite"/>
    </source>
</evidence>
<evidence type="ECO:0000313" key="4">
    <source>
        <dbReference type="Proteomes" id="UP000612055"/>
    </source>
</evidence>
<dbReference type="EMBL" id="JAEHOE010000005">
    <property type="protein sequence ID" value="KAG2499785.1"/>
    <property type="molecule type" value="Genomic_DNA"/>
</dbReference>
<feature type="compositionally biased region" description="Acidic residues" evidence="1">
    <location>
        <begin position="221"/>
        <end position="247"/>
    </location>
</feature>
<dbReference type="OrthoDB" id="565904at2759"/>
<gene>
    <name evidence="3" type="ORF">HYH03_002082</name>
</gene>
<dbReference type="Gene3D" id="2.40.128.20">
    <property type="match status" value="2"/>
</dbReference>
<sequence>MAGATTPRRGLLARAPAALLPPLLLILAAALLAAGPGALATRMHPFYRHSAARACPPDGFSPVPNLNLTAYTAAPWYVQRQLPVSYQGEDPDRYLYCVRAVYTPLKVRPSDRGWVIFTPGTDPDASAASNLTSGGGADKATQSSDNAGGSGAASSANISGVVTGGSLGDQGGDDSSSGDGNEPVPTIIEVINTARRGGVNGPAVGTSPLNATLNDYSYDPDQGDNDTDNGDDNDNDNNDNDNNDNDNNDSGRLLGAPRRPAVLLATPDPVAAGTPAEAATLLVGSPVLLPRLLGLGWRLGWGQYWVVAVMPSNDSSLGYDWAIVSAGPPSYPSRGGGCLTAPEPPSPRDPDLGLASSRFMDWVNNVLQAKVEAVEDITQAVTGGGGGGRGGGLWFLSRKPVDPQGTSEMEATARQLGFDTSGLVDVRQEGCAYDQPSSSSSSASSNASAPAAAAEANTTAAPAANETVATPSTNETAPANETAVPAASGTATTPAPPSDTTNVTTAPATTTPAATAAATTPATTDNTTTTPGNMTNMTNGMSMSGNATTTAGGGSNVSTTAAPPPPLSSFSGVPSVTAANGPTATEPGK</sequence>
<dbReference type="InterPro" id="IPR012674">
    <property type="entry name" value="Calycin"/>
</dbReference>